<proteinExistence type="predicted"/>
<gene>
    <name evidence="2" type="ORF">FFU37_16520</name>
</gene>
<name>A0A4P9J4Q9_9GAMM</name>
<reference evidence="2 3" key="1">
    <citation type="submission" date="2019-05" db="EMBL/GenBank/DDBJ databases">
        <title>Complete genome sequence of Pseudoalteromonas sp. 16-SW-7(T) isolated from the Okhotsk Sea, Russia.</title>
        <authorList>
            <person name="Nguyen T.H."/>
            <person name="Nedashkovskaya O.I."/>
            <person name="Kim S.-G."/>
        </authorList>
    </citation>
    <scope>NUCLEOTIDE SEQUENCE [LARGE SCALE GENOMIC DNA]</scope>
    <source>
        <strain evidence="2 3">16-SW-7</strain>
    </source>
</reference>
<organism evidence="2 3">
    <name type="scientific">Pseudoalteromonas distincta</name>
    <dbReference type="NCBI Taxonomy" id="77608"/>
    <lineage>
        <taxon>Bacteria</taxon>
        <taxon>Pseudomonadati</taxon>
        <taxon>Pseudomonadota</taxon>
        <taxon>Gammaproteobacteria</taxon>
        <taxon>Alteromonadales</taxon>
        <taxon>Pseudoalteromonadaceae</taxon>
        <taxon>Pseudoalteromonas</taxon>
    </lineage>
</organism>
<protein>
    <recommendedName>
        <fullName evidence="4">ParB/Sulfiredoxin domain-containing protein</fullName>
    </recommendedName>
</protein>
<evidence type="ECO:0000313" key="2">
    <source>
        <dbReference type="EMBL" id="QCU75970.1"/>
    </source>
</evidence>
<evidence type="ECO:0000313" key="3">
    <source>
        <dbReference type="Proteomes" id="UP000310065"/>
    </source>
</evidence>
<accession>A0A4P9J4Q9</accession>
<feature type="region of interest" description="Disordered" evidence="1">
    <location>
        <begin position="300"/>
        <end position="320"/>
    </location>
</feature>
<dbReference type="GeneID" id="88777272"/>
<evidence type="ECO:0000256" key="1">
    <source>
        <dbReference type="SAM" id="MobiDB-lite"/>
    </source>
</evidence>
<evidence type="ECO:0008006" key="4">
    <source>
        <dbReference type="Google" id="ProtNLM"/>
    </source>
</evidence>
<sequence>MNQYMSDSGFIDINPREVILDPAMQGRDTNLIRDKNTRRAQELKQESQSKEILDDLHNGVGIKQPITVFEVSGKKLVIDGFHRISASLEYMDKAKCDDFRVKARLIRNRTYTEAFLAAQEVNQGHGVGVTKDEVNQSKFRSLVIAGKYDYSVSELTKLIGCSRGQANHVMRALRACAEAIQGELEDYSSLDSFTRQLQKNLENRYTEAAKSSTWDARGFPKIRRLSDIVSGKSYTPKDMDNEEYRHYLIEEAYTKIDSLIESVGEDNFREALRKTARGSTLGISITRRDKWLEQAGTLESDEAPDNWDGVSIPDSSYDAF</sequence>
<dbReference type="KEGG" id="pdv:FFU37_16520"/>
<dbReference type="EMBL" id="CP040558">
    <property type="protein sequence ID" value="QCU75970.1"/>
    <property type="molecule type" value="Genomic_DNA"/>
</dbReference>
<dbReference type="AlphaFoldDB" id="A0A4P9J4Q9"/>
<dbReference type="Proteomes" id="UP000310065">
    <property type="component" value="Chromosome L1"/>
</dbReference>
<dbReference type="RefSeq" id="WP_138489967.1">
    <property type="nucleotide sequence ID" value="NZ_CP040558.1"/>
</dbReference>